<dbReference type="SUPFAM" id="SSF51735">
    <property type="entry name" value="NAD(P)-binding Rossmann-fold domains"/>
    <property type="match status" value="1"/>
</dbReference>
<dbReference type="InterPro" id="IPR002347">
    <property type="entry name" value="SDR_fam"/>
</dbReference>
<evidence type="ECO:0000256" key="1">
    <source>
        <dbReference type="ARBA" id="ARBA00023002"/>
    </source>
</evidence>
<dbReference type="Proteomes" id="UP001252243">
    <property type="component" value="Unassembled WGS sequence"/>
</dbReference>
<protein>
    <submittedName>
        <fullName evidence="2">NAD(P)-dependent dehydrogenase (Short-subunit alcohol dehydrogenase family)</fullName>
    </submittedName>
</protein>
<dbReference type="PANTHER" id="PTHR43157:SF31">
    <property type="entry name" value="PHOSPHATIDYLINOSITOL-GLYCAN BIOSYNTHESIS CLASS F PROTEIN"/>
    <property type="match status" value="1"/>
</dbReference>
<dbReference type="PRINTS" id="PR00081">
    <property type="entry name" value="GDHRDH"/>
</dbReference>
<evidence type="ECO:0000313" key="2">
    <source>
        <dbReference type="EMBL" id="MDR7081173.1"/>
    </source>
</evidence>
<name>A0ABU1U7K9_9MICC</name>
<organism evidence="2 3">
    <name type="scientific">Arthrobacter ginsengisoli</name>
    <dbReference type="NCBI Taxonomy" id="1356565"/>
    <lineage>
        <taxon>Bacteria</taxon>
        <taxon>Bacillati</taxon>
        <taxon>Actinomycetota</taxon>
        <taxon>Actinomycetes</taxon>
        <taxon>Micrococcales</taxon>
        <taxon>Micrococcaceae</taxon>
        <taxon>Arthrobacter</taxon>
    </lineage>
</organism>
<dbReference type="PANTHER" id="PTHR43157">
    <property type="entry name" value="PHOSPHATIDYLINOSITOL-GLYCAN BIOSYNTHESIS CLASS F PROTEIN-RELATED"/>
    <property type="match status" value="1"/>
</dbReference>
<proteinExistence type="predicted"/>
<dbReference type="Gene3D" id="3.40.50.720">
    <property type="entry name" value="NAD(P)-binding Rossmann-like Domain"/>
    <property type="match status" value="1"/>
</dbReference>
<sequence length="283" mass="30528">MTARTIVITGASDGIGASAARTLSKLGERVVVVVGRSAEKTAKVAEEIGADYFVSDFAELAQVRQLAAQLREKYPRIDVLANNAGGIMGQRRLTVDGHESTFQINHLAPFLLTTELLDVLAASRATVINTSSAANSLYGKLDLNDLETATKYSANLAYGNAKLENILFTAELNNRYQAAGISTAAFHPGVVATNFAADTTSPFRFLYRSFLSRFMLSPEQGADTLVWLATATPGRDWISGAYYAKRALAKANKQAYDPELARGLWERSAAMVGAELGELDPRQ</sequence>
<accession>A0ABU1U7K9</accession>
<keyword evidence="3" id="KW-1185">Reference proteome</keyword>
<dbReference type="InterPro" id="IPR036291">
    <property type="entry name" value="NAD(P)-bd_dom_sf"/>
</dbReference>
<keyword evidence="1" id="KW-0560">Oxidoreductase</keyword>
<dbReference type="Pfam" id="PF00106">
    <property type="entry name" value="adh_short"/>
    <property type="match status" value="1"/>
</dbReference>
<gene>
    <name evidence="2" type="ORF">J2X01_000450</name>
</gene>
<evidence type="ECO:0000313" key="3">
    <source>
        <dbReference type="Proteomes" id="UP001252243"/>
    </source>
</evidence>
<dbReference type="RefSeq" id="WP_310050225.1">
    <property type="nucleotide sequence ID" value="NZ_JAVDVQ010000002.1"/>
</dbReference>
<reference evidence="2 3" key="1">
    <citation type="submission" date="2023-07" db="EMBL/GenBank/DDBJ databases">
        <title>Sorghum-associated microbial communities from plants grown in Nebraska, USA.</title>
        <authorList>
            <person name="Schachtman D."/>
        </authorList>
    </citation>
    <scope>NUCLEOTIDE SEQUENCE [LARGE SCALE GENOMIC DNA]</scope>
    <source>
        <strain evidence="2 3">BE167</strain>
    </source>
</reference>
<dbReference type="EMBL" id="JAVDVQ010000002">
    <property type="protein sequence ID" value="MDR7081173.1"/>
    <property type="molecule type" value="Genomic_DNA"/>
</dbReference>
<comment type="caution">
    <text evidence="2">The sequence shown here is derived from an EMBL/GenBank/DDBJ whole genome shotgun (WGS) entry which is preliminary data.</text>
</comment>